<feature type="non-terminal residue" evidence="3">
    <location>
        <position position="538"/>
    </location>
</feature>
<proteinExistence type="predicted"/>
<feature type="region of interest" description="Disordered" evidence="1">
    <location>
        <begin position="1"/>
        <end position="31"/>
    </location>
</feature>
<dbReference type="OrthoDB" id="3017917at2759"/>
<dbReference type="EMBL" id="JANBPK010001506">
    <property type="protein sequence ID" value="KAJ2922201.1"/>
    <property type="molecule type" value="Genomic_DNA"/>
</dbReference>
<reference evidence="3" key="1">
    <citation type="submission" date="2022-06" db="EMBL/GenBank/DDBJ databases">
        <title>Genome Sequence of Candolleomyces eurysporus.</title>
        <authorList>
            <person name="Buettner E."/>
        </authorList>
    </citation>
    <scope>NUCLEOTIDE SEQUENCE</scope>
    <source>
        <strain evidence="3">VTCC 930004</strain>
    </source>
</reference>
<feature type="compositionally biased region" description="Basic and acidic residues" evidence="1">
    <location>
        <begin position="22"/>
        <end position="31"/>
    </location>
</feature>
<evidence type="ECO:0000313" key="3">
    <source>
        <dbReference type="EMBL" id="KAJ2922201.1"/>
    </source>
</evidence>
<keyword evidence="4" id="KW-1185">Reference proteome</keyword>
<keyword evidence="2" id="KW-1133">Transmembrane helix</keyword>
<dbReference type="AlphaFoldDB" id="A0A9W8ISG4"/>
<comment type="caution">
    <text evidence="3">The sequence shown here is derived from an EMBL/GenBank/DDBJ whole genome shotgun (WGS) entry which is preliminary data.</text>
</comment>
<feature type="transmembrane region" description="Helical" evidence="2">
    <location>
        <begin position="84"/>
        <end position="107"/>
    </location>
</feature>
<dbReference type="Proteomes" id="UP001140091">
    <property type="component" value="Unassembled WGS sequence"/>
</dbReference>
<keyword evidence="2" id="KW-0472">Membrane</keyword>
<protein>
    <submittedName>
        <fullName evidence="3">Uncharacterized protein</fullName>
    </submittedName>
</protein>
<sequence length="538" mass="59834">MARHRRPDLHRSDTSATIARDQGSREGSPSDRYKRLRRTDIFLLFTTLFSIAWPWAFFGTVAARGGVALPRSLADYVVDNPQRVSTFVTFVGTVHRILCAILFTFVIERFAQEWVRGREGIQDPISVFDVSVLLAFRHKSFVWELSEYKDWKVKGRWAWVVLLVLFTTMFAMIPTGIVALITPGPYVNVGWHMGGMEIDFSTSNDLGCLETLAVGRPLDCQLRPSEDMKQDYVLSCLYKAGPDMLSSVIDRVTTLRFNKSGIVSMSMMSGGSPLRFLGPSRGVLPMGPGAPGGYNRPNHLVNASTVNFTEARIRSFNYTLQQQGLYSNTSCKYSESSPITFAKAQPEDRTIIIDGTGACDALNLTDVFGQSNISIPLSSGTLAPWGCEPSRSEASDLSPVVYLRQRLDRNNGTYDLNITCTSPIRVGLVNATFESSSTLFRTDSAIRPSTDTTEMERVLLSIITWASLESILAVQNQGSNMLLDIVLEAGVMGSGLAVMERNDQYLRLYEAMLDSIFEYNKFPHTACVRFLGKDPTSW</sequence>
<organism evidence="3 4">
    <name type="scientific">Candolleomyces eurysporus</name>
    <dbReference type="NCBI Taxonomy" id="2828524"/>
    <lineage>
        <taxon>Eukaryota</taxon>
        <taxon>Fungi</taxon>
        <taxon>Dikarya</taxon>
        <taxon>Basidiomycota</taxon>
        <taxon>Agaricomycotina</taxon>
        <taxon>Agaricomycetes</taxon>
        <taxon>Agaricomycetidae</taxon>
        <taxon>Agaricales</taxon>
        <taxon>Agaricineae</taxon>
        <taxon>Psathyrellaceae</taxon>
        <taxon>Candolleomyces</taxon>
    </lineage>
</organism>
<evidence type="ECO:0000256" key="2">
    <source>
        <dbReference type="SAM" id="Phobius"/>
    </source>
</evidence>
<name>A0A9W8ISG4_9AGAR</name>
<gene>
    <name evidence="3" type="ORF">H1R20_g14884</name>
</gene>
<evidence type="ECO:0000256" key="1">
    <source>
        <dbReference type="SAM" id="MobiDB-lite"/>
    </source>
</evidence>
<evidence type="ECO:0000313" key="4">
    <source>
        <dbReference type="Proteomes" id="UP001140091"/>
    </source>
</evidence>
<accession>A0A9W8ISG4</accession>
<keyword evidence="2" id="KW-0812">Transmembrane</keyword>
<feature type="transmembrane region" description="Helical" evidence="2">
    <location>
        <begin position="41"/>
        <end position="64"/>
    </location>
</feature>
<feature type="transmembrane region" description="Helical" evidence="2">
    <location>
        <begin position="157"/>
        <end position="181"/>
    </location>
</feature>